<protein>
    <submittedName>
        <fullName evidence="1">Uncharacterized protein</fullName>
    </submittedName>
</protein>
<dbReference type="AlphaFoldDB" id="A0A5C8KXM9"/>
<keyword evidence="2" id="KW-1185">Reference proteome</keyword>
<dbReference type="OrthoDB" id="6044454at2"/>
<accession>A0A5C8KXM9</accession>
<comment type="caution">
    <text evidence="1">The sequence shown here is derived from an EMBL/GenBank/DDBJ whole genome shotgun (WGS) entry which is preliminary data.</text>
</comment>
<name>A0A5C8KXM9_9GAMM</name>
<dbReference type="RefSeq" id="WP_147891155.1">
    <property type="nucleotide sequence ID" value="NZ_VRTS01000003.1"/>
</dbReference>
<organism evidence="1 2">
    <name type="scientific">Alkalisalibacterium limincola</name>
    <dbReference type="NCBI Taxonomy" id="2699169"/>
    <lineage>
        <taxon>Bacteria</taxon>
        <taxon>Pseudomonadati</taxon>
        <taxon>Pseudomonadota</taxon>
        <taxon>Gammaproteobacteria</taxon>
        <taxon>Lysobacterales</taxon>
        <taxon>Lysobacteraceae</taxon>
        <taxon>Alkalisalibacterium</taxon>
    </lineage>
</organism>
<evidence type="ECO:0000313" key="2">
    <source>
        <dbReference type="Proteomes" id="UP000321248"/>
    </source>
</evidence>
<reference evidence="1 2" key="1">
    <citation type="submission" date="2019-08" db="EMBL/GenBank/DDBJ databases">
        <authorList>
            <person name="Karlyshev A.V."/>
        </authorList>
    </citation>
    <scope>NUCLEOTIDE SEQUENCE [LARGE SCALE GENOMIC DNA]</scope>
    <source>
        <strain evidence="1 2">Alg18-2.2</strain>
    </source>
</reference>
<evidence type="ECO:0000313" key="1">
    <source>
        <dbReference type="EMBL" id="TXK64343.1"/>
    </source>
</evidence>
<dbReference type="EMBL" id="VRTS01000003">
    <property type="protein sequence ID" value="TXK64343.1"/>
    <property type="molecule type" value="Genomic_DNA"/>
</dbReference>
<sequence>MDMLRVRISGPRSVVDQLVFLLGDIQGVERVEVIDDLMPHMDDEDSSSAGLAENQGDEVAQVEIEAEDEATLVRARDLAFEGARRAGLALEVVEEF</sequence>
<dbReference type="Proteomes" id="UP000321248">
    <property type="component" value="Unassembled WGS sequence"/>
</dbReference>
<gene>
    <name evidence="1" type="ORF">FU658_05430</name>
</gene>
<proteinExistence type="predicted"/>